<keyword evidence="3" id="KW-0328">Glycosyltransferase</keyword>
<evidence type="ECO:0000256" key="3">
    <source>
        <dbReference type="ARBA" id="ARBA00022676"/>
    </source>
</evidence>
<keyword evidence="6" id="KW-0325">Glycoprotein</keyword>
<dbReference type="GO" id="GO:0016020">
    <property type="term" value="C:membrane"/>
    <property type="evidence" value="ECO:0007669"/>
    <property type="project" value="InterPro"/>
</dbReference>
<sequence length="780" mass="88642">MDLNSFARRRSSPSNDTDQQLAESSKMQVKRFGSHATRLTKIFAYCLVLLPMIFATSLIFRHWSSDRTMGFADARALENEGAKLNVTPIGGAGGELGGCFFQPADNFNDKLLGGLLASGLDEAACVSRYTSFLYRKISPHKPSSYLISRLRSYEDLHKRCGPNTLSYNKALEQLKSGNKRGSTDCNYIVWISFSGLGNRILSLASTFLYALLTNRVLLVDQGKDMVDLFCEPFPDKSWLLPRNFPLIDQFDKFHQNSPYCHGNMLKNNVINSSAKSIPSYLYLHLVHDYGDHDKLFFCDGDQSFLEKVPWLIMKTDNYFVPSLVLIPSFEKELFKLFPEKETIFHHIGRYLFHPSNQVWGLITRYYRIYLAKADERIGIQIRIFDTRRGPFKHVMDQILACTLKEKLLPAVDMQDSVVNPSENAKLKAVLVTSLLSGYSEDLSNMYWEHPTMTGEVIGVFQPSHEEFQQTEKEMHNRKAWAEMYLLSLTDALVTSAWSTFGYVAQGLGGLRPWILYKTENDTTPDPPCGRAMSMEPCFHAPPFYDCKAKKGIDTGILVPHVRHCEDISWGLKVVHGGDDLYSEVPGDKVRMFAPPATFPRSSGKVETIKLPEDPCIKKFFHKHPESKSEDAIKISGFEPPPARIFGLRVLELKDQGVSEEEAMAVADMEYRMEVKAKKKAYARLKQIAKLQGRRPPPNPYPSAIKEIQAEEKKYFRARFSDPKILAIAEKMKEEQAIKSRERLRVLSSDGDYMDGRLVSDSTLSTNMFYYDVFAMVACPE</sequence>
<gene>
    <name evidence="10" type="ORF">DCAF_LOCUS3819</name>
</gene>
<evidence type="ECO:0000313" key="11">
    <source>
        <dbReference type="Proteomes" id="UP001314170"/>
    </source>
</evidence>
<dbReference type="InterPro" id="IPR004938">
    <property type="entry name" value="XG_FTase"/>
</dbReference>
<reference evidence="10 11" key="1">
    <citation type="submission" date="2024-01" db="EMBL/GenBank/DDBJ databases">
        <authorList>
            <person name="Waweru B."/>
        </authorList>
    </citation>
    <scope>NUCLEOTIDE SEQUENCE [LARGE SCALE GENOMIC DNA]</scope>
</reference>
<evidence type="ECO:0000256" key="1">
    <source>
        <dbReference type="ARBA" id="ARBA00004555"/>
    </source>
</evidence>
<evidence type="ECO:0000256" key="4">
    <source>
        <dbReference type="ARBA" id="ARBA00022679"/>
    </source>
</evidence>
<feature type="transmembrane region" description="Helical" evidence="9">
    <location>
        <begin position="42"/>
        <end position="60"/>
    </location>
</feature>
<comment type="similarity">
    <text evidence="2">Belongs to the glycosyltransferase 37 family.</text>
</comment>
<dbReference type="AlphaFoldDB" id="A0AAV1QYD8"/>
<keyword evidence="4" id="KW-0808">Transferase</keyword>
<dbReference type="GO" id="GO:0042546">
    <property type="term" value="P:cell wall biogenesis"/>
    <property type="evidence" value="ECO:0007669"/>
    <property type="project" value="InterPro"/>
</dbReference>
<evidence type="ECO:0000256" key="5">
    <source>
        <dbReference type="ARBA" id="ARBA00023034"/>
    </source>
</evidence>
<dbReference type="PANTHER" id="PTHR31889">
    <property type="entry name" value="FUCOSYLTRANSFERASE 2-RELATED"/>
    <property type="match status" value="1"/>
</dbReference>
<proteinExistence type="inferred from homology"/>
<dbReference type="GO" id="GO:0008107">
    <property type="term" value="F:galactoside 2-alpha-L-fucosyltransferase activity"/>
    <property type="evidence" value="ECO:0007669"/>
    <property type="project" value="InterPro"/>
</dbReference>
<evidence type="ECO:0000313" key="10">
    <source>
        <dbReference type="EMBL" id="CAK7326123.1"/>
    </source>
</evidence>
<keyword evidence="5" id="KW-0333">Golgi apparatus</keyword>
<evidence type="ECO:0008006" key="12">
    <source>
        <dbReference type="Google" id="ProtNLM"/>
    </source>
</evidence>
<dbReference type="Pfam" id="PF03254">
    <property type="entry name" value="XG_FTase"/>
    <property type="match status" value="1"/>
</dbReference>
<feature type="region of interest" description="Disordered" evidence="8">
    <location>
        <begin position="1"/>
        <end position="22"/>
    </location>
</feature>
<feature type="compositionally biased region" description="Polar residues" evidence="8">
    <location>
        <begin position="12"/>
        <end position="22"/>
    </location>
</feature>
<dbReference type="Gene3D" id="3.40.50.11340">
    <property type="match status" value="1"/>
</dbReference>
<comment type="caution">
    <text evidence="10">The sequence shown here is derived from an EMBL/GenBank/DDBJ whole genome shotgun (WGS) entry which is preliminary data.</text>
</comment>
<name>A0AAV1QYD8_9ROSI</name>
<evidence type="ECO:0000256" key="8">
    <source>
        <dbReference type="SAM" id="MobiDB-lite"/>
    </source>
</evidence>
<dbReference type="FunFam" id="3.40.50.11340:FF:000005">
    <property type="entry name" value="Galactoside 2-alpha-L-fucosyltransferase"/>
    <property type="match status" value="1"/>
</dbReference>
<dbReference type="GO" id="GO:0009969">
    <property type="term" value="P:xyloglucan biosynthetic process"/>
    <property type="evidence" value="ECO:0007669"/>
    <property type="project" value="TreeGrafter"/>
</dbReference>
<keyword evidence="9" id="KW-1133">Transmembrane helix</keyword>
<dbReference type="EMBL" id="CAWUPB010000851">
    <property type="protein sequence ID" value="CAK7326123.1"/>
    <property type="molecule type" value="Genomic_DNA"/>
</dbReference>
<accession>A0AAV1QYD8</accession>
<dbReference type="PANTHER" id="PTHR31889:SF74">
    <property type="entry name" value="GALACTOSIDE 2-ALPHA-L-FUCOSYLTRANSFERASE"/>
    <property type="match status" value="1"/>
</dbReference>
<evidence type="ECO:0000256" key="6">
    <source>
        <dbReference type="ARBA" id="ARBA00023180"/>
    </source>
</evidence>
<evidence type="ECO:0000256" key="2">
    <source>
        <dbReference type="ARBA" id="ARBA00010481"/>
    </source>
</evidence>
<dbReference type="GO" id="GO:0071555">
    <property type="term" value="P:cell wall organization"/>
    <property type="evidence" value="ECO:0007669"/>
    <property type="project" value="UniProtKB-KW"/>
</dbReference>
<protein>
    <recommendedName>
        <fullName evidence="12">Fucosyltransferase</fullName>
    </recommendedName>
</protein>
<keyword evidence="9" id="KW-0812">Transmembrane</keyword>
<keyword evidence="9" id="KW-0472">Membrane</keyword>
<evidence type="ECO:0000256" key="9">
    <source>
        <dbReference type="SAM" id="Phobius"/>
    </source>
</evidence>
<evidence type="ECO:0000256" key="7">
    <source>
        <dbReference type="ARBA" id="ARBA00023316"/>
    </source>
</evidence>
<dbReference type="Proteomes" id="UP001314170">
    <property type="component" value="Unassembled WGS sequence"/>
</dbReference>
<comment type="subcellular location">
    <subcellularLocation>
        <location evidence="1">Golgi apparatus</location>
    </subcellularLocation>
</comment>
<dbReference type="GO" id="GO:0005794">
    <property type="term" value="C:Golgi apparatus"/>
    <property type="evidence" value="ECO:0007669"/>
    <property type="project" value="UniProtKB-SubCell"/>
</dbReference>
<organism evidence="10 11">
    <name type="scientific">Dovyalis caffra</name>
    <dbReference type="NCBI Taxonomy" id="77055"/>
    <lineage>
        <taxon>Eukaryota</taxon>
        <taxon>Viridiplantae</taxon>
        <taxon>Streptophyta</taxon>
        <taxon>Embryophyta</taxon>
        <taxon>Tracheophyta</taxon>
        <taxon>Spermatophyta</taxon>
        <taxon>Magnoliopsida</taxon>
        <taxon>eudicotyledons</taxon>
        <taxon>Gunneridae</taxon>
        <taxon>Pentapetalae</taxon>
        <taxon>rosids</taxon>
        <taxon>fabids</taxon>
        <taxon>Malpighiales</taxon>
        <taxon>Salicaceae</taxon>
        <taxon>Flacourtieae</taxon>
        <taxon>Dovyalis</taxon>
    </lineage>
</organism>
<keyword evidence="11" id="KW-1185">Reference proteome</keyword>
<keyword evidence="7" id="KW-0961">Cell wall biogenesis/degradation</keyword>